<organism evidence="2 3">
    <name type="scientific">Heliocybe sulcata</name>
    <dbReference type="NCBI Taxonomy" id="5364"/>
    <lineage>
        <taxon>Eukaryota</taxon>
        <taxon>Fungi</taxon>
        <taxon>Dikarya</taxon>
        <taxon>Basidiomycota</taxon>
        <taxon>Agaricomycotina</taxon>
        <taxon>Agaricomycetes</taxon>
        <taxon>Gloeophyllales</taxon>
        <taxon>Gloeophyllaceae</taxon>
        <taxon>Heliocybe</taxon>
    </lineage>
</organism>
<evidence type="ECO:0000256" key="1">
    <source>
        <dbReference type="SAM" id="MobiDB-lite"/>
    </source>
</evidence>
<sequence>MSDYSSSQASSSPYSSRSHASSRSPSPVPSYWSEAYSPDSMSPAPSHGSDISQHSHSPSPASSRWFDTITIPSIFAMV</sequence>
<protein>
    <submittedName>
        <fullName evidence="2">Uncharacterized protein</fullName>
    </submittedName>
</protein>
<evidence type="ECO:0000313" key="3">
    <source>
        <dbReference type="Proteomes" id="UP000305948"/>
    </source>
</evidence>
<dbReference type="AlphaFoldDB" id="A0A5C3MRC7"/>
<feature type="compositionally biased region" description="Low complexity" evidence="1">
    <location>
        <begin position="52"/>
        <end position="63"/>
    </location>
</feature>
<keyword evidence="3" id="KW-1185">Reference proteome</keyword>
<proteinExistence type="predicted"/>
<name>A0A5C3MRC7_9AGAM</name>
<evidence type="ECO:0000313" key="2">
    <source>
        <dbReference type="EMBL" id="TFK47487.1"/>
    </source>
</evidence>
<feature type="region of interest" description="Disordered" evidence="1">
    <location>
        <begin position="1"/>
        <end position="64"/>
    </location>
</feature>
<feature type="compositionally biased region" description="Low complexity" evidence="1">
    <location>
        <begin position="1"/>
        <end position="33"/>
    </location>
</feature>
<reference evidence="2 3" key="1">
    <citation type="journal article" date="2019" name="Nat. Ecol. Evol.">
        <title>Megaphylogeny resolves global patterns of mushroom evolution.</title>
        <authorList>
            <person name="Varga T."/>
            <person name="Krizsan K."/>
            <person name="Foldi C."/>
            <person name="Dima B."/>
            <person name="Sanchez-Garcia M."/>
            <person name="Sanchez-Ramirez S."/>
            <person name="Szollosi G.J."/>
            <person name="Szarkandi J.G."/>
            <person name="Papp V."/>
            <person name="Albert L."/>
            <person name="Andreopoulos W."/>
            <person name="Angelini C."/>
            <person name="Antonin V."/>
            <person name="Barry K.W."/>
            <person name="Bougher N.L."/>
            <person name="Buchanan P."/>
            <person name="Buyck B."/>
            <person name="Bense V."/>
            <person name="Catcheside P."/>
            <person name="Chovatia M."/>
            <person name="Cooper J."/>
            <person name="Damon W."/>
            <person name="Desjardin D."/>
            <person name="Finy P."/>
            <person name="Geml J."/>
            <person name="Haridas S."/>
            <person name="Hughes K."/>
            <person name="Justo A."/>
            <person name="Karasinski D."/>
            <person name="Kautmanova I."/>
            <person name="Kiss B."/>
            <person name="Kocsube S."/>
            <person name="Kotiranta H."/>
            <person name="LaButti K.M."/>
            <person name="Lechner B.E."/>
            <person name="Liimatainen K."/>
            <person name="Lipzen A."/>
            <person name="Lukacs Z."/>
            <person name="Mihaltcheva S."/>
            <person name="Morgado L.N."/>
            <person name="Niskanen T."/>
            <person name="Noordeloos M.E."/>
            <person name="Ohm R.A."/>
            <person name="Ortiz-Santana B."/>
            <person name="Ovrebo C."/>
            <person name="Racz N."/>
            <person name="Riley R."/>
            <person name="Savchenko A."/>
            <person name="Shiryaev A."/>
            <person name="Soop K."/>
            <person name="Spirin V."/>
            <person name="Szebenyi C."/>
            <person name="Tomsovsky M."/>
            <person name="Tulloss R.E."/>
            <person name="Uehling J."/>
            <person name="Grigoriev I.V."/>
            <person name="Vagvolgyi C."/>
            <person name="Papp T."/>
            <person name="Martin F.M."/>
            <person name="Miettinen O."/>
            <person name="Hibbett D.S."/>
            <person name="Nagy L.G."/>
        </authorList>
    </citation>
    <scope>NUCLEOTIDE SEQUENCE [LARGE SCALE GENOMIC DNA]</scope>
    <source>
        <strain evidence="2 3">OMC1185</strain>
    </source>
</reference>
<accession>A0A5C3MRC7</accession>
<dbReference type="EMBL" id="ML213523">
    <property type="protein sequence ID" value="TFK47487.1"/>
    <property type="molecule type" value="Genomic_DNA"/>
</dbReference>
<dbReference type="Proteomes" id="UP000305948">
    <property type="component" value="Unassembled WGS sequence"/>
</dbReference>
<gene>
    <name evidence="2" type="ORF">OE88DRAFT_1665630</name>
</gene>